<dbReference type="Proteomes" id="UP001145742">
    <property type="component" value="Unassembled WGS sequence"/>
</dbReference>
<protein>
    <submittedName>
        <fullName evidence="2">Uncharacterized protein</fullName>
    </submittedName>
</protein>
<reference evidence="2" key="1">
    <citation type="submission" date="2019-10" db="EMBL/GenBank/DDBJ databases">
        <authorList>
            <person name="Soares A.E.R."/>
            <person name="Aleixo A."/>
            <person name="Schneider P."/>
            <person name="Miyaki C.Y."/>
            <person name="Schneider M.P."/>
            <person name="Mello C."/>
            <person name="Vasconcelos A.T.R."/>
        </authorList>
    </citation>
    <scope>NUCLEOTIDE SEQUENCE</scope>
    <source>
        <tissue evidence="2">Muscle</tissue>
    </source>
</reference>
<evidence type="ECO:0000313" key="2">
    <source>
        <dbReference type="EMBL" id="KAJ7414636.1"/>
    </source>
</evidence>
<evidence type="ECO:0000313" key="3">
    <source>
        <dbReference type="Proteomes" id="UP001145742"/>
    </source>
</evidence>
<sequence>METFASAAHDIMLQLTSASEPASLIAECIRTDTYHSSNALEGTEALRDRDTGDGIDKCCHGVKTQGTQVGPGEPTAINNSSMASKRSEDLELEKLAVWEKKVCF</sequence>
<comment type="caution">
    <text evidence="2">The sequence shown here is derived from an EMBL/GenBank/DDBJ whole genome shotgun (WGS) entry which is preliminary data.</text>
</comment>
<feature type="region of interest" description="Disordered" evidence="1">
    <location>
        <begin position="62"/>
        <end position="84"/>
    </location>
</feature>
<proteinExistence type="predicted"/>
<accession>A0ABQ9D9W9</accession>
<gene>
    <name evidence="2" type="ORF">WISP_82868</name>
</gene>
<evidence type="ECO:0000256" key="1">
    <source>
        <dbReference type="SAM" id="MobiDB-lite"/>
    </source>
</evidence>
<organism evidence="2 3">
    <name type="scientific">Willisornis vidua</name>
    <name type="common">Xingu scale-backed antbird</name>
    <dbReference type="NCBI Taxonomy" id="1566151"/>
    <lineage>
        <taxon>Eukaryota</taxon>
        <taxon>Metazoa</taxon>
        <taxon>Chordata</taxon>
        <taxon>Craniata</taxon>
        <taxon>Vertebrata</taxon>
        <taxon>Euteleostomi</taxon>
        <taxon>Archelosauria</taxon>
        <taxon>Archosauria</taxon>
        <taxon>Dinosauria</taxon>
        <taxon>Saurischia</taxon>
        <taxon>Theropoda</taxon>
        <taxon>Coelurosauria</taxon>
        <taxon>Aves</taxon>
        <taxon>Neognathae</taxon>
        <taxon>Neoaves</taxon>
        <taxon>Telluraves</taxon>
        <taxon>Australaves</taxon>
        <taxon>Passeriformes</taxon>
        <taxon>Thamnophilidae</taxon>
        <taxon>Willisornis</taxon>
    </lineage>
</organism>
<name>A0ABQ9D9W9_9PASS</name>
<dbReference type="EMBL" id="WHWB01034040">
    <property type="protein sequence ID" value="KAJ7414636.1"/>
    <property type="molecule type" value="Genomic_DNA"/>
</dbReference>
<keyword evidence="3" id="KW-1185">Reference proteome</keyword>